<dbReference type="InterPro" id="IPR032781">
    <property type="entry name" value="ABC_tran_Xtn"/>
</dbReference>
<name>A0A9X1LIK3_9FLAO</name>
<accession>A0A9X1LIK3</accession>
<protein>
    <recommendedName>
        <fullName evidence="5">Probable ATP-binding protein YbiT</fullName>
    </recommendedName>
</protein>
<evidence type="ECO:0000256" key="4">
    <source>
        <dbReference type="ARBA" id="ARBA00061551"/>
    </source>
</evidence>
<keyword evidence="9" id="KW-1185">Reference proteome</keyword>
<dbReference type="InterPro" id="IPR051309">
    <property type="entry name" value="ABCF_ATPase"/>
</dbReference>
<dbReference type="PANTHER" id="PTHR42855:SF2">
    <property type="entry name" value="DRUG RESISTANCE ABC TRANSPORTER,ATP-BINDING PROTEIN"/>
    <property type="match status" value="1"/>
</dbReference>
<comment type="caution">
    <text evidence="8">The sequence shown here is derived from an EMBL/GenBank/DDBJ whole genome shotgun (WGS) entry which is preliminary data.</text>
</comment>
<organism evidence="8 9">
    <name type="scientific">Christiangramia sediminis</name>
    <dbReference type="NCBI Taxonomy" id="2881336"/>
    <lineage>
        <taxon>Bacteria</taxon>
        <taxon>Pseudomonadati</taxon>
        <taxon>Bacteroidota</taxon>
        <taxon>Flavobacteriia</taxon>
        <taxon>Flavobacteriales</taxon>
        <taxon>Flavobacteriaceae</taxon>
        <taxon>Christiangramia</taxon>
    </lineage>
</organism>
<keyword evidence="1" id="KW-0677">Repeat</keyword>
<dbReference type="GO" id="GO:0005524">
    <property type="term" value="F:ATP binding"/>
    <property type="evidence" value="ECO:0007669"/>
    <property type="project" value="UniProtKB-KW"/>
</dbReference>
<evidence type="ECO:0000256" key="1">
    <source>
        <dbReference type="ARBA" id="ARBA00022737"/>
    </source>
</evidence>
<dbReference type="SMART" id="SM00382">
    <property type="entry name" value="AAA"/>
    <property type="match status" value="1"/>
</dbReference>
<dbReference type="Pfam" id="PF00005">
    <property type="entry name" value="ABC_tran"/>
    <property type="match status" value="2"/>
</dbReference>
<dbReference type="GO" id="GO:0016887">
    <property type="term" value="F:ATP hydrolysis activity"/>
    <property type="evidence" value="ECO:0007669"/>
    <property type="project" value="InterPro"/>
</dbReference>
<dbReference type="Pfam" id="PF12848">
    <property type="entry name" value="ABC_tran_Xtn"/>
    <property type="match status" value="1"/>
</dbReference>
<dbReference type="EMBL" id="JAJBZG010000002">
    <property type="protein sequence ID" value="MCB7480824.1"/>
    <property type="molecule type" value="Genomic_DNA"/>
</dbReference>
<dbReference type="InterPro" id="IPR027417">
    <property type="entry name" value="P-loop_NTPase"/>
</dbReference>
<sequence>MLSVSNLSVQFGKRVLFDEVNTTFTQGNCYGIIGANGAGKSTFLKILSGKSDPTSGHVHLEPGKRMSVLEQDHNLYDEYPVLETVMRGNKPLFEVKTEMDALYADYSDENADRIGELQVQFEEMDGWNAESNAASMLSNLGIKTDAHYSQMKDLDGQQKVRVLLAQALFGKPDVLIMDEPTNDLDYETISWLENFLANYDNTVIVVSHDRHFLDSVCTHISDIDFGKINHFSGNYTFWYESSQLAARQRAQQNKKAEEKKKELQEFILRFSANVAKSKQATSRKKMIDKLNIDEIKPSSRRYPAIIFEREREAGDQILNVEKLEASIEGETLFKNIDINLAKGDKVVVFSKDSRATSAFYEIINGKHKPVNGKYQWGVTTSQSYLPADNSDFFDNDLTLVDWLRQWATTEEEREEVYIRGFLGKMLFSGEEALKTCRVLSGGEKVRCMLSRMMMIRANVLMLDEPTNHLDLESITAFNNSLKNFKGTVLFTTHDHEFAQTLANRVIELTPRGVIDRYLSFDEYMSDKSIKEQREKMYAVEA</sequence>
<dbReference type="SUPFAM" id="SSF52540">
    <property type="entry name" value="P-loop containing nucleoside triphosphate hydrolases"/>
    <property type="match status" value="2"/>
</dbReference>
<dbReference type="InterPro" id="IPR003439">
    <property type="entry name" value="ABC_transporter-like_ATP-bd"/>
</dbReference>
<dbReference type="PROSITE" id="PS50893">
    <property type="entry name" value="ABC_TRANSPORTER_2"/>
    <property type="match status" value="2"/>
</dbReference>
<gene>
    <name evidence="8" type="ORF">LGQ90_06040</name>
</gene>
<keyword evidence="3 8" id="KW-0067">ATP-binding</keyword>
<keyword evidence="2" id="KW-0547">Nucleotide-binding</keyword>
<evidence type="ECO:0000259" key="7">
    <source>
        <dbReference type="PROSITE" id="PS50893"/>
    </source>
</evidence>
<evidence type="ECO:0000256" key="3">
    <source>
        <dbReference type="ARBA" id="ARBA00022840"/>
    </source>
</evidence>
<evidence type="ECO:0000256" key="5">
    <source>
        <dbReference type="ARBA" id="ARBA00074044"/>
    </source>
</evidence>
<feature type="domain" description="ABC transporter" evidence="7">
    <location>
        <begin position="318"/>
        <end position="536"/>
    </location>
</feature>
<keyword evidence="6" id="KW-0175">Coiled coil</keyword>
<comment type="similarity">
    <text evidence="4">Belongs to the ABC transporter superfamily. ABCF family. YbiT subfamily.</text>
</comment>
<dbReference type="Proteomes" id="UP001139414">
    <property type="component" value="Unassembled WGS sequence"/>
</dbReference>
<evidence type="ECO:0000256" key="6">
    <source>
        <dbReference type="SAM" id="Coils"/>
    </source>
</evidence>
<evidence type="ECO:0000313" key="8">
    <source>
        <dbReference type="EMBL" id="MCB7480824.1"/>
    </source>
</evidence>
<evidence type="ECO:0000313" key="9">
    <source>
        <dbReference type="Proteomes" id="UP001139414"/>
    </source>
</evidence>
<dbReference type="FunFam" id="3.40.50.300:FF:000011">
    <property type="entry name" value="Putative ABC transporter ATP-binding component"/>
    <property type="match status" value="1"/>
</dbReference>
<dbReference type="AlphaFoldDB" id="A0A9X1LIK3"/>
<dbReference type="Gene3D" id="3.40.50.300">
    <property type="entry name" value="P-loop containing nucleotide triphosphate hydrolases"/>
    <property type="match status" value="2"/>
</dbReference>
<dbReference type="FunFam" id="3.40.50.300:FF:000070">
    <property type="entry name" value="Putative ABC transporter ATP-binding component"/>
    <property type="match status" value="1"/>
</dbReference>
<feature type="domain" description="ABC transporter" evidence="7">
    <location>
        <begin position="2"/>
        <end position="250"/>
    </location>
</feature>
<dbReference type="RefSeq" id="WP_229339201.1">
    <property type="nucleotide sequence ID" value="NZ_JAJBZG010000002.1"/>
</dbReference>
<reference evidence="8" key="1">
    <citation type="submission" date="2021-10" db="EMBL/GenBank/DDBJ databases">
        <title>Gramella sp. ASW11-100T, isolated from marine sediment.</title>
        <authorList>
            <person name="Xia C."/>
        </authorList>
    </citation>
    <scope>NUCLEOTIDE SEQUENCE</scope>
    <source>
        <strain evidence="8">ASW11-100</strain>
    </source>
</reference>
<dbReference type="PANTHER" id="PTHR42855">
    <property type="entry name" value="ABC TRANSPORTER ATP-BINDING SUBUNIT"/>
    <property type="match status" value="1"/>
</dbReference>
<feature type="coiled-coil region" evidence="6">
    <location>
        <begin position="246"/>
        <end position="273"/>
    </location>
</feature>
<proteinExistence type="inferred from homology"/>
<dbReference type="CDD" id="cd03221">
    <property type="entry name" value="ABCF_EF-3"/>
    <property type="match status" value="2"/>
</dbReference>
<dbReference type="InterPro" id="IPR003593">
    <property type="entry name" value="AAA+_ATPase"/>
</dbReference>
<evidence type="ECO:0000256" key="2">
    <source>
        <dbReference type="ARBA" id="ARBA00022741"/>
    </source>
</evidence>